<reference evidence="19" key="2">
    <citation type="submission" date="2022-01" db="EMBL/GenBank/DDBJ databases">
        <authorList>
            <person name="Yamashiro T."/>
            <person name="Shiraishi A."/>
            <person name="Satake H."/>
            <person name="Nakayama K."/>
        </authorList>
    </citation>
    <scope>NUCLEOTIDE SEQUENCE</scope>
</reference>
<dbReference type="InterPro" id="IPR045358">
    <property type="entry name" value="Ty3_capsid"/>
</dbReference>
<evidence type="ECO:0000256" key="2">
    <source>
        <dbReference type="ARBA" id="ARBA00022670"/>
    </source>
</evidence>
<evidence type="ECO:0000256" key="10">
    <source>
        <dbReference type="ARBA" id="ARBA00022842"/>
    </source>
</evidence>
<evidence type="ECO:0000256" key="12">
    <source>
        <dbReference type="ARBA" id="ARBA00022918"/>
    </source>
</evidence>
<gene>
    <name evidence="19" type="ORF">Tco_1045841</name>
</gene>
<dbReference type="Pfam" id="PF00078">
    <property type="entry name" value="RVT_1"/>
    <property type="match status" value="1"/>
</dbReference>
<feature type="region of interest" description="Disordered" evidence="16">
    <location>
        <begin position="1"/>
        <end position="70"/>
    </location>
</feature>
<evidence type="ECO:0000256" key="6">
    <source>
        <dbReference type="ARBA" id="ARBA00022723"/>
    </source>
</evidence>
<dbReference type="InterPro" id="IPR012337">
    <property type="entry name" value="RNaseH-like_sf"/>
</dbReference>
<dbReference type="SUPFAM" id="SSF53098">
    <property type="entry name" value="Ribonuclease H-like"/>
    <property type="match status" value="1"/>
</dbReference>
<evidence type="ECO:0000256" key="13">
    <source>
        <dbReference type="ARBA" id="ARBA00022932"/>
    </source>
</evidence>
<keyword evidence="9" id="KW-0378">Hydrolase</keyword>
<evidence type="ECO:0000256" key="1">
    <source>
        <dbReference type="ARBA" id="ARBA00012493"/>
    </source>
</evidence>
<reference evidence="19" key="1">
    <citation type="journal article" date="2022" name="Int. J. Mol. Sci.">
        <title>Draft Genome of Tanacetum Coccineum: Genomic Comparison of Closely Related Tanacetum-Family Plants.</title>
        <authorList>
            <person name="Yamashiro T."/>
            <person name="Shiraishi A."/>
            <person name="Nakayama K."/>
            <person name="Satake H."/>
        </authorList>
    </citation>
    <scope>NUCLEOTIDE SEQUENCE</scope>
</reference>
<dbReference type="Gene3D" id="3.30.420.10">
    <property type="entry name" value="Ribonuclease H-like superfamily/Ribonuclease H"/>
    <property type="match status" value="1"/>
</dbReference>
<dbReference type="InterPro" id="IPR021109">
    <property type="entry name" value="Peptidase_aspartic_dom_sf"/>
</dbReference>
<dbReference type="InterPro" id="IPR001878">
    <property type="entry name" value="Znf_CCHC"/>
</dbReference>
<keyword evidence="15" id="KW-0233">DNA recombination</keyword>
<dbReference type="InterPro" id="IPR041373">
    <property type="entry name" value="RT_RNaseH"/>
</dbReference>
<keyword evidence="20" id="KW-1185">Reference proteome</keyword>
<name>A0ABQ5GTZ2_9ASTR</name>
<keyword evidence="12 19" id="KW-0695">RNA-directed DNA polymerase</keyword>
<dbReference type="CDD" id="cd00303">
    <property type="entry name" value="retropepsin_like"/>
    <property type="match status" value="1"/>
</dbReference>
<keyword evidence="3" id="KW-0808">Transferase</keyword>
<feature type="region of interest" description="Disordered" evidence="16">
    <location>
        <begin position="292"/>
        <end position="314"/>
    </location>
</feature>
<dbReference type="CDD" id="cd09274">
    <property type="entry name" value="RNase_HI_RT_Ty3"/>
    <property type="match status" value="1"/>
</dbReference>
<dbReference type="EC" id="2.7.7.49" evidence="1"/>
<evidence type="ECO:0000256" key="16">
    <source>
        <dbReference type="SAM" id="MobiDB-lite"/>
    </source>
</evidence>
<dbReference type="Pfam" id="PF19259">
    <property type="entry name" value="Ty3_capsid"/>
    <property type="match status" value="1"/>
</dbReference>
<keyword evidence="11" id="KW-0229">DNA integration</keyword>
<evidence type="ECO:0000256" key="3">
    <source>
        <dbReference type="ARBA" id="ARBA00022679"/>
    </source>
</evidence>
<dbReference type="PANTHER" id="PTHR37984">
    <property type="entry name" value="PROTEIN CBG26694"/>
    <property type="match status" value="1"/>
</dbReference>
<evidence type="ECO:0000256" key="9">
    <source>
        <dbReference type="ARBA" id="ARBA00022801"/>
    </source>
</evidence>
<evidence type="ECO:0000259" key="18">
    <source>
        <dbReference type="PROSITE" id="PS50994"/>
    </source>
</evidence>
<keyword evidence="7" id="KW-0064">Aspartyl protease</keyword>
<feature type="compositionally biased region" description="Basic and acidic residues" evidence="16">
    <location>
        <begin position="301"/>
        <end position="313"/>
    </location>
</feature>
<dbReference type="Gene3D" id="3.10.10.10">
    <property type="entry name" value="HIV Type 1 Reverse Transcriptase, subunit A, domain 1"/>
    <property type="match status" value="1"/>
</dbReference>
<accession>A0ABQ5GTZ2</accession>
<evidence type="ECO:0000256" key="4">
    <source>
        <dbReference type="ARBA" id="ARBA00022695"/>
    </source>
</evidence>
<dbReference type="InterPro" id="IPR036397">
    <property type="entry name" value="RNaseH_sf"/>
</dbReference>
<feature type="domain" description="Integrase catalytic" evidence="18">
    <location>
        <begin position="1076"/>
        <end position="1239"/>
    </location>
</feature>
<evidence type="ECO:0000256" key="11">
    <source>
        <dbReference type="ARBA" id="ARBA00022908"/>
    </source>
</evidence>
<dbReference type="PROSITE" id="PS50878">
    <property type="entry name" value="RT_POL"/>
    <property type="match status" value="1"/>
</dbReference>
<dbReference type="InterPro" id="IPR041588">
    <property type="entry name" value="Integrase_H2C2"/>
</dbReference>
<dbReference type="Gene3D" id="2.40.70.10">
    <property type="entry name" value="Acid Proteases"/>
    <property type="match status" value="1"/>
</dbReference>
<dbReference type="Proteomes" id="UP001151760">
    <property type="component" value="Unassembled WGS sequence"/>
</dbReference>
<keyword evidence="13" id="KW-0239">DNA-directed DNA polymerase</keyword>
<keyword evidence="8" id="KW-0255">Endonuclease</keyword>
<dbReference type="EMBL" id="BQNB010018869">
    <property type="protein sequence ID" value="GJT79116.1"/>
    <property type="molecule type" value="Genomic_DNA"/>
</dbReference>
<evidence type="ECO:0000259" key="17">
    <source>
        <dbReference type="PROSITE" id="PS50878"/>
    </source>
</evidence>
<dbReference type="Gene3D" id="3.30.70.270">
    <property type="match status" value="1"/>
</dbReference>
<dbReference type="CDD" id="cd01647">
    <property type="entry name" value="RT_LTR"/>
    <property type="match status" value="1"/>
</dbReference>
<evidence type="ECO:0000256" key="15">
    <source>
        <dbReference type="ARBA" id="ARBA00023172"/>
    </source>
</evidence>
<comment type="caution">
    <text evidence="19">The sequence shown here is derived from an EMBL/GenBank/DDBJ whole genome shotgun (WGS) entry which is preliminary data.</text>
</comment>
<keyword evidence="14" id="KW-0238">DNA-binding</keyword>
<keyword evidence="2" id="KW-0645">Protease</keyword>
<dbReference type="Pfam" id="PF17921">
    <property type="entry name" value="Integrase_H2C2"/>
    <property type="match status" value="1"/>
</dbReference>
<sequence length="1314" mass="149573">MPPRMRTRSAGRPAAKSLGGGTGERVSRGGRGRRPREGNDERVDELSGQGNGLGRGANKGVEGANGNVGGANGGAPDFPMIIAQQLRNLLPAMLAQVSNQRNVGNQNGNVVNENVQGNIGNVIVNSNQVGCSYKEFLACNPKEYDGKGGAIALTRWIEKMKSMHDMSGCSIDQKVKYTAGSFVSKALTWWKSQIRTLSWKVAVSMSWNDFNCMIIQEFCPSHEMQKLESELWNYAMFRAGHAAYTNMFHELARLVPYFVTLESRMIERYVYGLAPQISGMVAATEPKTMQKAVQISGAGEPSKDRNGRDDNKRTRTVNAFATTVNPIGRENTGTWPKCTTCNSYHAPGGPCHTCYNYNCPGHLAKDCRSVPRNVNPVNARNPLVRACYECGSTDHVRPACPRWNRARGRAFMLGAEEARQDSNIMTGTFTLNKHFATTLFDSGANYSFVSTTFIPLLGLEPSDLGFKYEIEIASGQLVKIDKVIKGCKLEIKGHIFDIDLIPFGHGSFDVIIGMDWLSNFKAEITCHEKVVRIPLPDGKVLRVVGERPDEKARLLMSAKASDKKQEEIVVVRDFPEVFSDDLSGFPPSPEIEFRIELTPRAMPVAKSPYLLAPSELEELSRQLKELQEKGFIRPSSSPWGAPVLFVKKKDGSFRMCIDYRELNKLTVKNRYLLPRIDDLFDQLQRSQFFYKIDLRSGYHQLRVHEDDILKTTFRTCYGHFEFTVMPFGLTNATSIFMYLMNRVCRSYLDKFVIVFIDDILIYSKTQEEHVEHLRHVINGNGIHVDHSKIEAVKNCKAPRTPTEEYAFQTLKDKLCNVPVLSLPDGSEDFVVYCDASGIALGCVLMQRGKVIAYASRQLKIHKNNYTTHDIELGAVVFALKIWRHYLYGTKSVIYTDHKSLQHIFSQKELNMRQRRWIELFSDYDYEICYHPGKANVVADALRRKERVKPKRVRAMNMILLSSIKDRILTDQKEAVDESVGLQKGLDEMIKLRNDGALYYLDRIWVPLKGDVRTLIMDEAHKSKYSVHPGADKMYYDLRDRYWWPGMKKDIAEYVSRCLTCLKVKAEHQRPSGLLQQPEIPIWKWEGIAIDFVTKLPRTSSGHDTIWVIVDRLTKSAHFLPMREDYKMERLARFYLNEIVARHGVSILIISDYDSHFTSRFWQSMQEALGTRLDMSTTYHPQTDSQSEHTIQTLEDMLRACVLDIRGSWDVYLPLVEFLYNNSYHSSMRCAPFEALYGRKCRSLILLKAARDRQKSYADKRRKPLEFSVGDYVLLKVLPWKGVVRFGKKGKLAPRFVGPFEIIEKVGYNTPIFDI</sequence>
<keyword evidence="10" id="KW-0460">Magnesium</keyword>
<dbReference type="Gene3D" id="1.10.340.70">
    <property type="match status" value="1"/>
</dbReference>
<dbReference type="InterPro" id="IPR050951">
    <property type="entry name" value="Retrovirus_Pol_polyprotein"/>
</dbReference>
<dbReference type="Pfam" id="PF17917">
    <property type="entry name" value="RT_RNaseH"/>
    <property type="match status" value="1"/>
</dbReference>
<feature type="domain" description="Reverse transcriptase" evidence="17">
    <location>
        <begin position="627"/>
        <end position="810"/>
    </location>
</feature>
<dbReference type="InterPro" id="IPR001584">
    <property type="entry name" value="Integrase_cat-core"/>
</dbReference>
<dbReference type="InterPro" id="IPR043502">
    <property type="entry name" value="DNA/RNA_pol_sf"/>
</dbReference>
<keyword evidence="5" id="KW-0540">Nuclease</keyword>
<dbReference type="InterPro" id="IPR043128">
    <property type="entry name" value="Rev_trsase/Diguanyl_cyclase"/>
</dbReference>
<dbReference type="GO" id="GO:0003964">
    <property type="term" value="F:RNA-directed DNA polymerase activity"/>
    <property type="evidence" value="ECO:0007669"/>
    <property type="project" value="UniProtKB-KW"/>
</dbReference>
<evidence type="ECO:0000256" key="14">
    <source>
        <dbReference type="ARBA" id="ARBA00023125"/>
    </source>
</evidence>
<dbReference type="SMART" id="SM00343">
    <property type="entry name" value="ZnF_C2HC"/>
    <property type="match status" value="2"/>
</dbReference>
<dbReference type="InterPro" id="IPR056924">
    <property type="entry name" value="SH3_Tf2-1"/>
</dbReference>
<evidence type="ECO:0000256" key="7">
    <source>
        <dbReference type="ARBA" id="ARBA00022750"/>
    </source>
</evidence>
<dbReference type="SUPFAM" id="SSF50630">
    <property type="entry name" value="Acid proteases"/>
    <property type="match status" value="1"/>
</dbReference>
<keyword evidence="4" id="KW-0548">Nucleotidyltransferase</keyword>
<feature type="compositionally biased region" description="Basic and acidic residues" evidence="16">
    <location>
        <begin position="35"/>
        <end position="45"/>
    </location>
</feature>
<evidence type="ECO:0000313" key="20">
    <source>
        <dbReference type="Proteomes" id="UP001151760"/>
    </source>
</evidence>
<dbReference type="Pfam" id="PF24626">
    <property type="entry name" value="SH3_Tf2-1"/>
    <property type="match status" value="1"/>
</dbReference>
<dbReference type="SUPFAM" id="SSF56672">
    <property type="entry name" value="DNA/RNA polymerases"/>
    <property type="match status" value="1"/>
</dbReference>
<dbReference type="InterPro" id="IPR000477">
    <property type="entry name" value="RT_dom"/>
</dbReference>
<evidence type="ECO:0000256" key="5">
    <source>
        <dbReference type="ARBA" id="ARBA00022722"/>
    </source>
</evidence>
<dbReference type="PANTHER" id="PTHR37984:SF5">
    <property type="entry name" value="PROTEIN NYNRIN-LIKE"/>
    <property type="match status" value="1"/>
</dbReference>
<dbReference type="Pfam" id="PF08284">
    <property type="entry name" value="RVP_2"/>
    <property type="match status" value="1"/>
</dbReference>
<dbReference type="Gene3D" id="4.10.60.10">
    <property type="entry name" value="Zinc finger, CCHC-type"/>
    <property type="match status" value="1"/>
</dbReference>
<keyword evidence="6" id="KW-0479">Metal-binding</keyword>
<organism evidence="19 20">
    <name type="scientific">Tanacetum coccineum</name>
    <dbReference type="NCBI Taxonomy" id="301880"/>
    <lineage>
        <taxon>Eukaryota</taxon>
        <taxon>Viridiplantae</taxon>
        <taxon>Streptophyta</taxon>
        <taxon>Embryophyta</taxon>
        <taxon>Tracheophyta</taxon>
        <taxon>Spermatophyta</taxon>
        <taxon>Magnoliopsida</taxon>
        <taxon>eudicotyledons</taxon>
        <taxon>Gunneridae</taxon>
        <taxon>Pentapetalae</taxon>
        <taxon>asterids</taxon>
        <taxon>campanulids</taxon>
        <taxon>Asterales</taxon>
        <taxon>Asteraceae</taxon>
        <taxon>Asteroideae</taxon>
        <taxon>Anthemideae</taxon>
        <taxon>Anthemidinae</taxon>
        <taxon>Tanacetum</taxon>
    </lineage>
</organism>
<proteinExistence type="predicted"/>
<protein>
    <recommendedName>
        <fullName evidence="1">RNA-directed DNA polymerase</fullName>
        <ecNumber evidence="1">2.7.7.49</ecNumber>
    </recommendedName>
</protein>
<evidence type="ECO:0000256" key="8">
    <source>
        <dbReference type="ARBA" id="ARBA00022759"/>
    </source>
</evidence>
<evidence type="ECO:0000313" key="19">
    <source>
        <dbReference type="EMBL" id="GJT79116.1"/>
    </source>
</evidence>
<dbReference type="PROSITE" id="PS50994">
    <property type="entry name" value="INTEGRASE"/>
    <property type="match status" value="1"/>
</dbReference>